<dbReference type="RefSeq" id="XP_003679509.1">
    <property type="nucleotide sequence ID" value="XM_003679461.1"/>
</dbReference>
<dbReference type="GO" id="GO:0045292">
    <property type="term" value="P:mRNA cis splicing, via spliceosome"/>
    <property type="evidence" value="ECO:0007669"/>
    <property type="project" value="EnsemblFungi"/>
</dbReference>
<keyword evidence="8 15" id="KW-0862">Zinc</keyword>
<keyword evidence="9 14" id="KW-0694">RNA-binding</keyword>
<dbReference type="EMBL" id="HE616743">
    <property type="protein sequence ID" value="CCE90298.1"/>
    <property type="molecule type" value="Genomic_DNA"/>
</dbReference>
<accession>G8ZNV4</accession>
<dbReference type="AlphaFoldDB" id="G8ZNV4"/>
<evidence type="ECO:0000256" key="16">
    <source>
        <dbReference type="SAM" id="MobiDB-lite"/>
    </source>
</evidence>
<organism evidence="19 20">
    <name type="scientific">Torulaspora delbrueckii</name>
    <name type="common">Yeast</name>
    <name type="synonym">Candida colliculosa</name>
    <dbReference type="NCBI Taxonomy" id="4950"/>
    <lineage>
        <taxon>Eukaryota</taxon>
        <taxon>Fungi</taxon>
        <taxon>Dikarya</taxon>
        <taxon>Ascomycota</taxon>
        <taxon>Saccharomycotina</taxon>
        <taxon>Saccharomycetes</taxon>
        <taxon>Saccharomycetales</taxon>
        <taxon>Saccharomycetaceae</taxon>
        <taxon>Torulaspora</taxon>
    </lineage>
</organism>
<keyword evidence="20" id="KW-1185">Reference proteome</keyword>
<dbReference type="InterPro" id="IPR000504">
    <property type="entry name" value="RRM_dom"/>
</dbReference>
<dbReference type="KEGG" id="tdl:TDEL_0B01690"/>
<dbReference type="GO" id="GO:0000974">
    <property type="term" value="C:Prp19 complex"/>
    <property type="evidence" value="ECO:0007669"/>
    <property type="project" value="EnsemblFungi"/>
</dbReference>
<keyword evidence="11" id="KW-0539">Nucleus</keyword>
<dbReference type="GO" id="GO:0000387">
    <property type="term" value="P:spliceosomal snRNP assembly"/>
    <property type="evidence" value="ECO:0007669"/>
    <property type="project" value="EnsemblFungi"/>
</dbReference>
<dbReference type="InParanoid" id="G8ZNV4"/>
<dbReference type="GO" id="GO:0008270">
    <property type="term" value="F:zinc ion binding"/>
    <property type="evidence" value="ECO:0007669"/>
    <property type="project" value="UniProtKB-KW"/>
</dbReference>
<proteinExistence type="inferred from homology"/>
<keyword evidence="4" id="KW-0507">mRNA processing</keyword>
<dbReference type="Gene3D" id="3.30.70.330">
    <property type="match status" value="1"/>
</dbReference>
<feature type="compositionally biased region" description="Basic and acidic residues" evidence="16">
    <location>
        <begin position="1"/>
        <end position="12"/>
    </location>
</feature>
<reference evidence="19 20" key="1">
    <citation type="journal article" date="2011" name="Proc. Natl. Acad. Sci. U.S.A.">
        <title>Evolutionary erosion of yeast sex chromosomes by mating-type switching accidents.</title>
        <authorList>
            <person name="Gordon J.L."/>
            <person name="Armisen D."/>
            <person name="Proux-Wera E."/>
            <person name="Oheigeartaigh S.S."/>
            <person name="Byrne K.P."/>
            <person name="Wolfe K.H."/>
        </authorList>
    </citation>
    <scope>NUCLEOTIDE SEQUENCE [LARGE SCALE GENOMIC DNA]</scope>
    <source>
        <strain evidence="20">ATCC 10662 / CBS 1146 / NBRC 0425 / NCYC 2629 / NRRL Y-866</strain>
    </source>
</reference>
<evidence type="ECO:0000256" key="6">
    <source>
        <dbReference type="ARBA" id="ARBA00022728"/>
    </source>
</evidence>
<dbReference type="InterPro" id="IPR032297">
    <property type="entry name" value="Torus"/>
</dbReference>
<protein>
    <recommendedName>
        <fullName evidence="3">Pre-mRNA-splicing factor CWC2</fullName>
    </recommendedName>
    <alternativeName>
        <fullName evidence="13">Pre-mRNA-splicing factor cwc2</fullName>
    </alternativeName>
</protein>
<dbReference type="HOGENOM" id="CLU_043308_0_0_1"/>
<dbReference type="PANTHER" id="PTHR14089">
    <property type="entry name" value="PRE-MRNA-SPLICING FACTOR RBM22"/>
    <property type="match status" value="1"/>
</dbReference>
<evidence type="ECO:0000313" key="19">
    <source>
        <dbReference type="EMBL" id="CCE90298.1"/>
    </source>
</evidence>
<evidence type="ECO:0000256" key="8">
    <source>
        <dbReference type="ARBA" id="ARBA00022833"/>
    </source>
</evidence>
<keyword evidence="7 15" id="KW-0863">Zinc-finger</keyword>
<keyword evidence="12" id="KW-0131">Cell cycle</keyword>
<feature type="compositionally biased region" description="Polar residues" evidence="16">
    <location>
        <begin position="14"/>
        <end position="24"/>
    </location>
</feature>
<dbReference type="FunCoup" id="G8ZNV4">
    <property type="interactions" value="257"/>
</dbReference>
<evidence type="ECO:0000259" key="18">
    <source>
        <dbReference type="PROSITE" id="PS50103"/>
    </source>
</evidence>
<dbReference type="InterPro" id="IPR035979">
    <property type="entry name" value="RBD_domain_sf"/>
</dbReference>
<evidence type="ECO:0000256" key="10">
    <source>
        <dbReference type="ARBA" id="ARBA00023187"/>
    </source>
</evidence>
<keyword evidence="5 15" id="KW-0479">Metal-binding</keyword>
<name>G8ZNV4_TORDE</name>
<evidence type="ECO:0000256" key="13">
    <source>
        <dbReference type="ARBA" id="ARBA00072313"/>
    </source>
</evidence>
<dbReference type="PROSITE" id="PS50103">
    <property type="entry name" value="ZF_C3H1"/>
    <property type="match status" value="1"/>
</dbReference>
<dbReference type="GeneID" id="11504140"/>
<feature type="region of interest" description="Disordered" evidence="16">
    <location>
        <begin position="226"/>
        <end position="248"/>
    </location>
</feature>
<evidence type="ECO:0000256" key="2">
    <source>
        <dbReference type="ARBA" id="ARBA00008024"/>
    </source>
</evidence>
<evidence type="ECO:0000256" key="14">
    <source>
        <dbReference type="PROSITE-ProRule" id="PRU00176"/>
    </source>
</evidence>
<dbReference type="GO" id="GO:0071006">
    <property type="term" value="C:U2-type catalytic step 1 spliceosome"/>
    <property type="evidence" value="ECO:0007669"/>
    <property type="project" value="EnsemblFungi"/>
</dbReference>
<dbReference type="STRING" id="1076872.G8ZNV4"/>
<evidence type="ECO:0000259" key="17">
    <source>
        <dbReference type="PROSITE" id="PS50102"/>
    </source>
</evidence>
<evidence type="ECO:0000256" key="4">
    <source>
        <dbReference type="ARBA" id="ARBA00022664"/>
    </source>
</evidence>
<dbReference type="eggNOG" id="KOG0118">
    <property type="taxonomic scope" value="Eukaryota"/>
</dbReference>
<dbReference type="GO" id="GO:0017070">
    <property type="term" value="F:U6 snRNA binding"/>
    <property type="evidence" value="ECO:0007669"/>
    <property type="project" value="EnsemblFungi"/>
</dbReference>
<feature type="region of interest" description="Disordered" evidence="16">
    <location>
        <begin position="301"/>
        <end position="333"/>
    </location>
</feature>
<dbReference type="PANTHER" id="PTHR14089:SF2">
    <property type="entry name" value="PRE-MRNA-SPLICING FACTOR CWC2"/>
    <property type="match status" value="1"/>
</dbReference>
<dbReference type="GO" id="GO:0045787">
    <property type="term" value="P:positive regulation of cell cycle"/>
    <property type="evidence" value="ECO:0007669"/>
    <property type="project" value="EnsemblFungi"/>
</dbReference>
<feature type="domain" description="C3H1-type" evidence="18">
    <location>
        <begin position="70"/>
        <end position="97"/>
    </location>
</feature>
<dbReference type="Pfam" id="PF16131">
    <property type="entry name" value="Torus"/>
    <property type="match status" value="1"/>
</dbReference>
<feature type="region of interest" description="Disordered" evidence="16">
    <location>
        <begin position="1"/>
        <end position="24"/>
    </location>
</feature>
<evidence type="ECO:0000256" key="9">
    <source>
        <dbReference type="ARBA" id="ARBA00022884"/>
    </source>
</evidence>
<gene>
    <name evidence="19" type="primary">TDEL0B01690</name>
    <name evidence="19" type="ORF">TDEL_0B01690</name>
</gene>
<dbReference type="SUPFAM" id="SSF54928">
    <property type="entry name" value="RNA-binding domain, RBD"/>
    <property type="match status" value="1"/>
</dbReference>
<dbReference type="Proteomes" id="UP000005627">
    <property type="component" value="Chromosome 2"/>
</dbReference>
<feature type="zinc finger region" description="C3H1-type" evidence="15">
    <location>
        <begin position="70"/>
        <end position="97"/>
    </location>
</feature>
<dbReference type="GO" id="GO:0033120">
    <property type="term" value="P:positive regulation of RNA splicing"/>
    <property type="evidence" value="ECO:0007669"/>
    <property type="project" value="EnsemblFungi"/>
</dbReference>
<evidence type="ECO:0000256" key="11">
    <source>
        <dbReference type="ARBA" id="ARBA00023242"/>
    </source>
</evidence>
<evidence type="ECO:0000256" key="1">
    <source>
        <dbReference type="ARBA" id="ARBA00004123"/>
    </source>
</evidence>
<evidence type="ECO:0000256" key="15">
    <source>
        <dbReference type="PROSITE-ProRule" id="PRU00723"/>
    </source>
</evidence>
<evidence type="ECO:0000256" key="7">
    <source>
        <dbReference type="ARBA" id="ARBA00022771"/>
    </source>
</evidence>
<keyword evidence="10" id="KW-0508">mRNA splicing</keyword>
<evidence type="ECO:0000256" key="3">
    <source>
        <dbReference type="ARBA" id="ARBA00017295"/>
    </source>
</evidence>
<evidence type="ECO:0000313" key="20">
    <source>
        <dbReference type="Proteomes" id="UP000005627"/>
    </source>
</evidence>
<comment type="subcellular location">
    <subcellularLocation>
        <location evidence="1">Nucleus</location>
    </subcellularLocation>
</comment>
<dbReference type="InterPro" id="IPR000571">
    <property type="entry name" value="Znf_CCCH"/>
</dbReference>
<dbReference type="OrthoDB" id="10251848at2759"/>
<dbReference type="InterPro" id="IPR039171">
    <property type="entry name" value="Cwc2/Slt11"/>
</dbReference>
<comment type="similarity">
    <text evidence="2">Belongs to the RRM CWC2 family.</text>
</comment>
<dbReference type="GO" id="GO:0036002">
    <property type="term" value="F:pre-mRNA binding"/>
    <property type="evidence" value="ECO:0007669"/>
    <property type="project" value="EnsemblFungi"/>
</dbReference>
<dbReference type="InterPro" id="IPR012677">
    <property type="entry name" value="Nucleotide-bd_a/b_plait_sf"/>
</dbReference>
<feature type="compositionally biased region" description="Basic and acidic residues" evidence="16">
    <location>
        <begin position="235"/>
        <end position="248"/>
    </location>
</feature>
<sequence>MSKQKSWRDRSAKVQVSESELPSSIPSQTGLVFNVWYNKWSQGSSEQKRFVNPYRLDPERHSGLTRGDKEGAQFFCLYFAKGMCCLGKRCHYMHHIPEDKDIARLSMKTDILDCFGREKYGFYRDDMGGIGSFRKMNRTLYIGGLGGALNNKQLKASQIESRIRFVFSELGEIDRVRFVDAKNCAFVKFKHSANAEFAKEAMSNQTLLIPSDKEWDDRKEGTGLLCKWANDDPDPEARKREEEEQKRESVKMMVRLLDNHMSNNAELQPSETKRPIAALEDAKSNDTSIFGQDLLDKLKRRKLVKERTPTKTATMGEKAKSRSLVEYPSSDEE</sequence>
<evidence type="ECO:0000256" key="12">
    <source>
        <dbReference type="ARBA" id="ARBA00023306"/>
    </source>
</evidence>
<dbReference type="Pfam" id="PF00076">
    <property type="entry name" value="RRM_1"/>
    <property type="match status" value="1"/>
</dbReference>
<dbReference type="PROSITE" id="PS50102">
    <property type="entry name" value="RRM"/>
    <property type="match status" value="1"/>
</dbReference>
<evidence type="ECO:0000256" key="5">
    <source>
        <dbReference type="ARBA" id="ARBA00022723"/>
    </source>
</evidence>
<dbReference type="GO" id="GO:0071007">
    <property type="term" value="C:U2-type catalytic step 2 spliceosome"/>
    <property type="evidence" value="ECO:0007669"/>
    <property type="project" value="EnsemblFungi"/>
</dbReference>
<dbReference type="FunFam" id="3.30.70.330:FF:000713">
    <property type="entry name" value="Pre-mRNA-splicing factor CWC2"/>
    <property type="match status" value="1"/>
</dbReference>
<feature type="domain" description="RRM" evidence="17">
    <location>
        <begin position="138"/>
        <end position="231"/>
    </location>
</feature>
<keyword evidence="6" id="KW-0747">Spliceosome</keyword>